<protein>
    <submittedName>
        <fullName evidence="3">DUF6328 family protein</fullName>
    </submittedName>
</protein>
<evidence type="ECO:0000313" key="3">
    <source>
        <dbReference type="EMBL" id="MBY9075546.1"/>
    </source>
</evidence>
<organism evidence="3 4">
    <name type="scientific">Nocardioides jiangsuensis</name>
    <dbReference type="NCBI Taxonomy" id="2866161"/>
    <lineage>
        <taxon>Bacteria</taxon>
        <taxon>Bacillati</taxon>
        <taxon>Actinomycetota</taxon>
        <taxon>Actinomycetes</taxon>
        <taxon>Propionibacteriales</taxon>
        <taxon>Nocardioidaceae</taxon>
        <taxon>Nocardioides</taxon>
    </lineage>
</organism>
<dbReference type="Proteomes" id="UP000754710">
    <property type="component" value="Unassembled WGS sequence"/>
</dbReference>
<feature type="transmembrane region" description="Helical" evidence="2">
    <location>
        <begin position="87"/>
        <end position="109"/>
    </location>
</feature>
<keyword evidence="2" id="KW-0472">Membrane</keyword>
<keyword evidence="2" id="KW-0812">Transmembrane</keyword>
<keyword evidence="4" id="KW-1185">Reference proteome</keyword>
<comment type="caution">
    <text evidence="3">The sequence shown here is derived from an EMBL/GenBank/DDBJ whole genome shotgun (WGS) entry which is preliminary data.</text>
</comment>
<feature type="region of interest" description="Disordered" evidence="1">
    <location>
        <begin position="1"/>
        <end position="41"/>
    </location>
</feature>
<evidence type="ECO:0000256" key="1">
    <source>
        <dbReference type="SAM" id="MobiDB-lite"/>
    </source>
</evidence>
<dbReference type="EMBL" id="JAIEZQ010000002">
    <property type="protein sequence ID" value="MBY9075546.1"/>
    <property type="molecule type" value="Genomic_DNA"/>
</dbReference>
<proteinExistence type="predicted"/>
<feature type="transmembrane region" description="Helical" evidence="2">
    <location>
        <begin position="161"/>
        <end position="179"/>
    </location>
</feature>
<reference evidence="3 4" key="1">
    <citation type="submission" date="2021-08" db="EMBL/GenBank/DDBJ databases">
        <title>Nocardioides bacterium WL0053 sp. nov., isolated from the sediment.</title>
        <authorList>
            <person name="Wang L."/>
            <person name="Zhang D."/>
            <person name="Zhang A."/>
        </authorList>
    </citation>
    <scope>NUCLEOTIDE SEQUENCE [LARGE SCALE GENOMIC DNA]</scope>
    <source>
        <strain evidence="3 4">WL0053</strain>
    </source>
</reference>
<gene>
    <name evidence="3" type="ORF">K1X13_12005</name>
</gene>
<accession>A0ABS7RKK9</accession>
<evidence type="ECO:0000256" key="2">
    <source>
        <dbReference type="SAM" id="Phobius"/>
    </source>
</evidence>
<dbReference type="InterPro" id="IPR046291">
    <property type="entry name" value="DUF6328"/>
</dbReference>
<evidence type="ECO:0000313" key="4">
    <source>
        <dbReference type="Proteomes" id="UP000754710"/>
    </source>
</evidence>
<feature type="transmembrane region" description="Helical" evidence="2">
    <location>
        <begin position="129"/>
        <end position="149"/>
    </location>
</feature>
<name>A0ABS7RKK9_9ACTN</name>
<sequence>MTSMSPERNHAESEPEDTSERDSTTVEDEKSEAEKKDETQHEQLTRNFNELLQELRVTQTGVQILTGFLLTLPFTERFADLDNVQKFAYLAVLCGSVIATGLIIGPVAFHRILFRQGERRWLVHAANQAARAGLLMLALTTSGVVWLVFDLVTNRTAANVAGSLALIFFAGLWAGVPVISRRR</sequence>
<keyword evidence="2" id="KW-1133">Transmembrane helix</keyword>
<dbReference type="Pfam" id="PF19853">
    <property type="entry name" value="DUF6328"/>
    <property type="match status" value="1"/>
</dbReference>
<feature type="compositionally biased region" description="Basic and acidic residues" evidence="1">
    <location>
        <begin position="7"/>
        <end position="41"/>
    </location>
</feature>